<evidence type="ECO:0000313" key="10">
    <source>
        <dbReference type="Proteomes" id="UP001216510"/>
    </source>
</evidence>
<keyword evidence="3" id="KW-0274">FAD</keyword>
<evidence type="ECO:0000256" key="7">
    <source>
        <dbReference type="SAM" id="Phobius"/>
    </source>
</evidence>
<dbReference type="Proteomes" id="UP001216510">
    <property type="component" value="Chromosome"/>
</dbReference>
<dbReference type="InterPro" id="IPR002938">
    <property type="entry name" value="FAD-bd"/>
</dbReference>
<sequence length="455" mass="49617">MDNAQHIAIVGAGLVGCMLATLLARRGHRVSVFEKRQPPSDSAASGRSTHLVISTRGWRALEAIDAGPEVLPATTPLNGRRIHPADGGDELFQPYGQDGQAIFAIHRNTLNRILVRLCGRTPGVAMHFGRQCVGVDLEKGCIELADAQGEQREVVRADYIFAADGASSKVRELAGADGRIASTRTLEPFGYKEFTMHAPHATALAADAMHAWPRGAVSLFAFPNPDRSFTATLLAPFEGPDSFASLRTREDMARVFAARFPDVDPAPFFGELLGNPVNSLVTVRSAPWTLAGRLALVGDAAHAMVPFLGQGMNAGFEDCMVLVELLERHGDDFQAALGHYETLRKPHGDAVTTMSSAAFDELTRQISEPGFHLRKQLERMLHRLYPERFVPPYQLIAFTHVPYADVLHQIGELDAVTDELLRHADARSEQAATVESLIHSVISRLPRGNHADQTH</sequence>
<keyword evidence="10" id="KW-1185">Reference proteome</keyword>
<keyword evidence="4" id="KW-0521">NADP</keyword>
<evidence type="ECO:0000313" key="9">
    <source>
        <dbReference type="EMBL" id="WEF31548.1"/>
    </source>
</evidence>
<organism evidence="9 10">
    <name type="scientific">Pseudoduganella chitinolytica</name>
    <dbReference type="NCBI Taxonomy" id="34070"/>
    <lineage>
        <taxon>Bacteria</taxon>
        <taxon>Pseudomonadati</taxon>
        <taxon>Pseudomonadota</taxon>
        <taxon>Betaproteobacteria</taxon>
        <taxon>Burkholderiales</taxon>
        <taxon>Oxalobacteraceae</taxon>
        <taxon>Telluria group</taxon>
        <taxon>Pseudoduganella</taxon>
    </lineage>
</organism>
<feature type="domain" description="FAD-binding" evidence="8">
    <location>
        <begin position="7"/>
        <end position="353"/>
    </location>
</feature>
<name>A0ABY8B921_9BURK</name>
<evidence type="ECO:0000256" key="6">
    <source>
        <dbReference type="ARBA" id="ARBA00023033"/>
    </source>
</evidence>
<keyword evidence="5" id="KW-0560">Oxidoreductase</keyword>
<evidence type="ECO:0000256" key="3">
    <source>
        <dbReference type="ARBA" id="ARBA00022827"/>
    </source>
</evidence>
<keyword evidence="7" id="KW-1133">Transmembrane helix</keyword>
<dbReference type="PANTHER" id="PTHR46028:SF2">
    <property type="entry name" value="KYNURENINE 3-MONOOXYGENASE"/>
    <property type="match status" value="1"/>
</dbReference>
<evidence type="ECO:0000256" key="1">
    <source>
        <dbReference type="ARBA" id="ARBA00001974"/>
    </source>
</evidence>
<evidence type="ECO:0000259" key="8">
    <source>
        <dbReference type="Pfam" id="PF01494"/>
    </source>
</evidence>
<feature type="transmembrane region" description="Helical" evidence="7">
    <location>
        <begin position="6"/>
        <end position="24"/>
    </location>
</feature>
<keyword evidence="7" id="KW-0812">Transmembrane</keyword>
<accession>A0ABY8B921</accession>
<dbReference type="Gene3D" id="3.50.50.60">
    <property type="entry name" value="FAD/NAD(P)-binding domain"/>
    <property type="match status" value="1"/>
</dbReference>
<gene>
    <name evidence="9" type="ORF">PX653_19075</name>
</gene>
<proteinExistence type="predicted"/>
<keyword evidence="6" id="KW-0503">Monooxygenase</keyword>
<dbReference type="RefSeq" id="WP_277414319.1">
    <property type="nucleotide sequence ID" value="NZ_CP119083.1"/>
</dbReference>
<reference evidence="9 10" key="1">
    <citation type="submission" date="2023-02" db="EMBL/GenBank/DDBJ databases">
        <title>Gemone sequence of Telluria chitinolytica ACM 3522T.</title>
        <authorList>
            <person name="Frediansyah A."/>
            <person name="Miess H."/>
            <person name="Gross H."/>
        </authorList>
    </citation>
    <scope>NUCLEOTIDE SEQUENCE [LARGE SCALE GENOMIC DNA]</scope>
    <source>
        <strain evidence="9 10">ACM 3522</strain>
    </source>
</reference>
<protein>
    <submittedName>
        <fullName evidence="9">NAD(P)/FAD-dependent oxidoreductase</fullName>
    </submittedName>
</protein>
<dbReference type="InterPro" id="IPR036188">
    <property type="entry name" value="FAD/NAD-bd_sf"/>
</dbReference>
<dbReference type="SUPFAM" id="SSF51905">
    <property type="entry name" value="FAD/NAD(P)-binding domain"/>
    <property type="match status" value="1"/>
</dbReference>
<evidence type="ECO:0000256" key="5">
    <source>
        <dbReference type="ARBA" id="ARBA00023002"/>
    </source>
</evidence>
<evidence type="ECO:0000256" key="2">
    <source>
        <dbReference type="ARBA" id="ARBA00022630"/>
    </source>
</evidence>
<keyword evidence="2" id="KW-0285">Flavoprotein</keyword>
<dbReference type="EMBL" id="CP119083">
    <property type="protein sequence ID" value="WEF31548.1"/>
    <property type="molecule type" value="Genomic_DNA"/>
</dbReference>
<dbReference type="PANTHER" id="PTHR46028">
    <property type="entry name" value="KYNURENINE 3-MONOOXYGENASE"/>
    <property type="match status" value="1"/>
</dbReference>
<keyword evidence="7" id="KW-0472">Membrane</keyword>
<dbReference type="PRINTS" id="PR00420">
    <property type="entry name" value="RNGMNOXGNASE"/>
</dbReference>
<evidence type="ECO:0000256" key="4">
    <source>
        <dbReference type="ARBA" id="ARBA00022857"/>
    </source>
</evidence>
<dbReference type="Pfam" id="PF01494">
    <property type="entry name" value="FAD_binding_3"/>
    <property type="match status" value="1"/>
</dbReference>
<comment type="cofactor">
    <cofactor evidence="1">
        <name>FAD</name>
        <dbReference type="ChEBI" id="CHEBI:57692"/>
    </cofactor>
</comment>